<protein>
    <recommendedName>
        <fullName evidence="1">DUF632 domain-containing protein</fullName>
    </recommendedName>
</protein>
<gene>
    <name evidence="2" type="ORF">HS088_TW13G01009</name>
</gene>
<dbReference type="PANTHER" id="PTHR21450">
    <property type="entry name" value="PROTEIN ALTERED PHOSPHATE STARVATION RESPONSE 1"/>
    <property type="match status" value="1"/>
</dbReference>
<dbReference type="InterPro" id="IPR006867">
    <property type="entry name" value="DUF632"/>
</dbReference>
<evidence type="ECO:0000313" key="3">
    <source>
        <dbReference type="Proteomes" id="UP000593562"/>
    </source>
</evidence>
<evidence type="ECO:0000313" key="2">
    <source>
        <dbReference type="EMBL" id="KAF5738114.1"/>
    </source>
</evidence>
<sequence>MKFNQNHIVEQLKYLITVPSTEPTSEIHRQSTLQLVLEVQQWHQSFCNLVKAHIESLTGWLRLSLFQFSKTQLSRRNQESQTYSLCEEWHLAVYRIPDKGASEGIKSF</sequence>
<reference evidence="2 3" key="1">
    <citation type="journal article" date="2020" name="Nat. Commun.">
        <title>Genome of Tripterygium wilfordii and identification of cytochrome P450 involved in triptolide biosynthesis.</title>
        <authorList>
            <person name="Tu L."/>
            <person name="Su P."/>
            <person name="Zhang Z."/>
            <person name="Gao L."/>
            <person name="Wang J."/>
            <person name="Hu T."/>
            <person name="Zhou J."/>
            <person name="Zhang Y."/>
            <person name="Zhao Y."/>
            <person name="Liu Y."/>
            <person name="Song Y."/>
            <person name="Tong Y."/>
            <person name="Lu Y."/>
            <person name="Yang J."/>
            <person name="Xu C."/>
            <person name="Jia M."/>
            <person name="Peters R.J."/>
            <person name="Huang L."/>
            <person name="Gao W."/>
        </authorList>
    </citation>
    <scope>NUCLEOTIDE SEQUENCE [LARGE SCALE GENOMIC DNA]</scope>
    <source>
        <strain evidence="3">cv. XIE 37</strain>
        <tissue evidence="2">Leaf</tissue>
    </source>
</reference>
<dbReference type="AlphaFoldDB" id="A0A7J7CVQ1"/>
<organism evidence="2 3">
    <name type="scientific">Tripterygium wilfordii</name>
    <name type="common">Thunder God vine</name>
    <dbReference type="NCBI Taxonomy" id="458696"/>
    <lineage>
        <taxon>Eukaryota</taxon>
        <taxon>Viridiplantae</taxon>
        <taxon>Streptophyta</taxon>
        <taxon>Embryophyta</taxon>
        <taxon>Tracheophyta</taxon>
        <taxon>Spermatophyta</taxon>
        <taxon>Magnoliopsida</taxon>
        <taxon>eudicotyledons</taxon>
        <taxon>Gunneridae</taxon>
        <taxon>Pentapetalae</taxon>
        <taxon>rosids</taxon>
        <taxon>fabids</taxon>
        <taxon>Celastrales</taxon>
        <taxon>Celastraceae</taxon>
        <taxon>Tripterygium</taxon>
    </lineage>
</organism>
<dbReference type="EMBL" id="JAAARO010000013">
    <property type="protein sequence ID" value="KAF5738114.1"/>
    <property type="molecule type" value="Genomic_DNA"/>
</dbReference>
<dbReference type="PANTHER" id="PTHR21450:SF23">
    <property type="entry name" value="PROTEIN ALTERED PHOSPHATE STARVATION RESPONSE 1"/>
    <property type="match status" value="1"/>
</dbReference>
<dbReference type="Proteomes" id="UP000593562">
    <property type="component" value="Unassembled WGS sequence"/>
</dbReference>
<dbReference type="Pfam" id="PF04782">
    <property type="entry name" value="DUF632"/>
    <property type="match status" value="1"/>
</dbReference>
<accession>A0A7J7CVQ1</accession>
<comment type="caution">
    <text evidence="2">The sequence shown here is derived from an EMBL/GenBank/DDBJ whole genome shotgun (WGS) entry which is preliminary data.</text>
</comment>
<name>A0A7J7CVQ1_TRIWF</name>
<feature type="domain" description="DUF632" evidence="1">
    <location>
        <begin position="4"/>
        <end position="108"/>
    </location>
</feature>
<evidence type="ECO:0000259" key="1">
    <source>
        <dbReference type="Pfam" id="PF04782"/>
    </source>
</evidence>
<dbReference type="InParanoid" id="A0A7J7CVQ1"/>
<proteinExistence type="predicted"/>
<keyword evidence="3" id="KW-1185">Reference proteome</keyword>